<keyword evidence="2" id="KW-1185">Reference proteome</keyword>
<dbReference type="EMBL" id="VSRR010006301">
    <property type="protein sequence ID" value="MPC44476.1"/>
    <property type="molecule type" value="Genomic_DNA"/>
</dbReference>
<organism evidence="1 2">
    <name type="scientific">Portunus trituberculatus</name>
    <name type="common">Swimming crab</name>
    <name type="synonym">Neptunus trituberculatus</name>
    <dbReference type="NCBI Taxonomy" id="210409"/>
    <lineage>
        <taxon>Eukaryota</taxon>
        <taxon>Metazoa</taxon>
        <taxon>Ecdysozoa</taxon>
        <taxon>Arthropoda</taxon>
        <taxon>Crustacea</taxon>
        <taxon>Multicrustacea</taxon>
        <taxon>Malacostraca</taxon>
        <taxon>Eumalacostraca</taxon>
        <taxon>Eucarida</taxon>
        <taxon>Decapoda</taxon>
        <taxon>Pleocyemata</taxon>
        <taxon>Brachyura</taxon>
        <taxon>Eubrachyura</taxon>
        <taxon>Portunoidea</taxon>
        <taxon>Portunidae</taxon>
        <taxon>Portuninae</taxon>
        <taxon>Portunus</taxon>
    </lineage>
</organism>
<proteinExistence type="predicted"/>
<gene>
    <name evidence="1" type="ORF">E2C01_038149</name>
</gene>
<dbReference type="AlphaFoldDB" id="A0A5B7FGH5"/>
<reference evidence="1 2" key="1">
    <citation type="submission" date="2019-05" db="EMBL/GenBank/DDBJ databases">
        <title>Another draft genome of Portunus trituberculatus and its Hox gene families provides insights of decapod evolution.</title>
        <authorList>
            <person name="Jeong J.-H."/>
            <person name="Song I."/>
            <person name="Kim S."/>
            <person name="Choi T."/>
            <person name="Kim D."/>
            <person name="Ryu S."/>
            <person name="Kim W."/>
        </authorList>
    </citation>
    <scope>NUCLEOTIDE SEQUENCE [LARGE SCALE GENOMIC DNA]</scope>
    <source>
        <tissue evidence="1">Muscle</tissue>
    </source>
</reference>
<dbReference type="Proteomes" id="UP000324222">
    <property type="component" value="Unassembled WGS sequence"/>
</dbReference>
<accession>A0A5B7FGH5</accession>
<comment type="caution">
    <text evidence="1">The sequence shown here is derived from an EMBL/GenBank/DDBJ whole genome shotgun (WGS) entry which is preliminary data.</text>
</comment>
<protein>
    <submittedName>
        <fullName evidence="1">Uncharacterized protein</fullName>
    </submittedName>
</protein>
<name>A0A5B7FGH5_PORTR</name>
<sequence length="94" mass="10241">MDWNSATTDILNFSLTGGVVVRVTVIELIATPARVSTPTTYLPAHQPAHPSMSPLRCLPLPFPAFPYLPLPSLPRLAHSAPRLTPLSLARRFSL</sequence>
<evidence type="ECO:0000313" key="1">
    <source>
        <dbReference type="EMBL" id="MPC44476.1"/>
    </source>
</evidence>
<evidence type="ECO:0000313" key="2">
    <source>
        <dbReference type="Proteomes" id="UP000324222"/>
    </source>
</evidence>